<gene>
    <name evidence="1" type="ORF">A2Z67_03570</name>
</gene>
<organism evidence="1 2">
    <name type="scientific">Candidatus Woesebacteria bacterium RBG_13_36_22</name>
    <dbReference type="NCBI Taxonomy" id="1802478"/>
    <lineage>
        <taxon>Bacteria</taxon>
        <taxon>Candidatus Woeseibacteriota</taxon>
    </lineage>
</organism>
<comment type="caution">
    <text evidence="1">The sequence shown here is derived from an EMBL/GenBank/DDBJ whole genome shotgun (WGS) entry which is preliminary data.</text>
</comment>
<dbReference type="Proteomes" id="UP000176939">
    <property type="component" value="Unassembled WGS sequence"/>
</dbReference>
<name>A0A1F7X4E4_9BACT</name>
<protein>
    <submittedName>
        <fullName evidence="1">Uncharacterized protein</fullName>
    </submittedName>
</protein>
<dbReference type="AlphaFoldDB" id="A0A1F7X4E4"/>
<accession>A0A1F7X4E4</accession>
<proteinExistence type="predicted"/>
<reference evidence="1 2" key="1">
    <citation type="journal article" date="2016" name="Nat. Commun.">
        <title>Thousands of microbial genomes shed light on interconnected biogeochemical processes in an aquifer system.</title>
        <authorList>
            <person name="Anantharaman K."/>
            <person name="Brown C.T."/>
            <person name="Hug L.A."/>
            <person name="Sharon I."/>
            <person name="Castelle C.J."/>
            <person name="Probst A.J."/>
            <person name="Thomas B.C."/>
            <person name="Singh A."/>
            <person name="Wilkins M.J."/>
            <person name="Karaoz U."/>
            <person name="Brodie E.L."/>
            <person name="Williams K.H."/>
            <person name="Hubbard S.S."/>
            <person name="Banfield J.F."/>
        </authorList>
    </citation>
    <scope>NUCLEOTIDE SEQUENCE [LARGE SCALE GENOMIC DNA]</scope>
</reference>
<evidence type="ECO:0000313" key="1">
    <source>
        <dbReference type="EMBL" id="OGM09851.1"/>
    </source>
</evidence>
<evidence type="ECO:0000313" key="2">
    <source>
        <dbReference type="Proteomes" id="UP000176939"/>
    </source>
</evidence>
<dbReference type="EMBL" id="MGFQ01000019">
    <property type="protein sequence ID" value="OGM09851.1"/>
    <property type="molecule type" value="Genomic_DNA"/>
</dbReference>
<sequence>MPCIFFCNWEDAKKGYHPAYINQPDIDKLIEAIAKAANISLSEPQLHFVEGRYWVWTYNSGCVRDQHGVHVFVEWHKGRGIVCKTKIAEAIHKFLTSQGLGKGSDITFRDSPAGTFFYEGKLVPYAVDIKEFV</sequence>